<name>A0A8H5CJQ7_9AGAR</name>
<proteinExistence type="predicted"/>
<sequence length="118" mass="12898">MFGATSYQGGRARVVNVFWSLDDVGHVICRQKRKKDVWHVAPRNIALQASYPLRISTSPFFLSGSFITSSGLGSTGINAIPSYYCSVIVYRIHAPSTDWILRLDLPASTKGTLSPGPP</sequence>
<protein>
    <submittedName>
        <fullName evidence="1">Uncharacterized protein</fullName>
    </submittedName>
</protein>
<keyword evidence="2" id="KW-1185">Reference proteome</keyword>
<evidence type="ECO:0000313" key="1">
    <source>
        <dbReference type="EMBL" id="KAF5343007.1"/>
    </source>
</evidence>
<comment type="caution">
    <text evidence="1">The sequence shown here is derived from an EMBL/GenBank/DDBJ whole genome shotgun (WGS) entry which is preliminary data.</text>
</comment>
<dbReference type="Proteomes" id="UP000559256">
    <property type="component" value="Unassembled WGS sequence"/>
</dbReference>
<gene>
    <name evidence="1" type="ORF">D9758_013692</name>
</gene>
<accession>A0A8H5CJQ7</accession>
<organism evidence="1 2">
    <name type="scientific">Tetrapyrgos nigripes</name>
    <dbReference type="NCBI Taxonomy" id="182062"/>
    <lineage>
        <taxon>Eukaryota</taxon>
        <taxon>Fungi</taxon>
        <taxon>Dikarya</taxon>
        <taxon>Basidiomycota</taxon>
        <taxon>Agaricomycotina</taxon>
        <taxon>Agaricomycetes</taxon>
        <taxon>Agaricomycetidae</taxon>
        <taxon>Agaricales</taxon>
        <taxon>Marasmiineae</taxon>
        <taxon>Marasmiaceae</taxon>
        <taxon>Tetrapyrgos</taxon>
    </lineage>
</organism>
<reference evidence="1 2" key="1">
    <citation type="journal article" date="2020" name="ISME J.">
        <title>Uncovering the hidden diversity of litter-decomposition mechanisms in mushroom-forming fungi.</title>
        <authorList>
            <person name="Floudas D."/>
            <person name="Bentzer J."/>
            <person name="Ahren D."/>
            <person name="Johansson T."/>
            <person name="Persson P."/>
            <person name="Tunlid A."/>
        </authorList>
    </citation>
    <scope>NUCLEOTIDE SEQUENCE [LARGE SCALE GENOMIC DNA]</scope>
    <source>
        <strain evidence="1 2">CBS 291.85</strain>
    </source>
</reference>
<dbReference type="EMBL" id="JAACJM010000151">
    <property type="protein sequence ID" value="KAF5343007.1"/>
    <property type="molecule type" value="Genomic_DNA"/>
</dbReference>
<dbReference type="AlphaFoldDB" id="A0A8H5CJQ7"/>
<evidence type="ECO:0000313" key="2">
    <source>
        <dbReference type="Proteomes" id="UP000559256"/>
    </source>
</evidence>